<dbReference type="PROSITE" id="PS51257">
    <property type="entry name" value="PROKAR_LIPOPROTEIN"/>
    <property type="match status" value="1"/>
</dbReference>
<accession>A0AAW7JKA5</accession>
<dbReference type="AlphaFoldDB" id="A0AAW7JKA5"/>
<reference evidence="1" key="1">
    <citation type="submission" date="2023-06" db="EMBL/GenBank/DDBJ databases">
        <authorList>
            <person name="Zeman M."/>
            <person name="Kubasova T."/>
            <person name="Jahodarova E."/>
            <person name="Nykrynova M."/>
            <person name="Rychlik I."/>
        </authorList>
    </citation>
    <scope>NUCLEOTIDE SEQUENCE</scope>
    <source>
        <strain evidence="1">ET15</strain>
    </source>
</reference>
<evidence type="ECO:0000313" key="1">
    <source>
        <dbReference type="EMBL" id="MDN0025312.1"/>
    </source>
</evidence>
<protein>
    <recommendedName>
        <fullName evidence="3">WD40-like protein</fullName>
    </recommendedName>
</protein>
<comment type="caution">
    <text evidence="1">The sequence shown here is derived from an EMBL/GenBank/DDBJ whole genome shotgun (WGS) entry which is preliminary data.</text>
</comment>
<gene>
    <name evidence="1" type="ORF">QVN84_07250</name>
</gene>
<sequence>MRQRIYLLIIASFVASCVLSQVRRQKHHNKPRVQNTETEETDMASMLYESMLPNTQKLFIIDSTVVDRNRLSDAIPLPKDYGQILPYDKFFNTKKGTDTYVYVNGFGNKCFYSEMSADSTFRLMTRDRLNDGEWSQPQLLEGFDIPFTEINYPYMTSDGTTLYFAAKSEEGLGGYDIYVTTYDSESGRFLKAENVGLPFNSDKDDMMYVEDDTDGIAWFATTRRQPEGKVCVYTVSLSSTRHNYNGEIDENTLRNYAAITSIKDTWESEESRQKAMARLQKAVARDNKAVASGTSVSFVINDEVEYTDLSDFSSDKNRSLYLSIRKRQKQLDEESEKTEQLRARYRSATGSERSSLATKILNAEKSGETLRQSIINDMNALRKSEYEQMKK</sequence>
<name>A0AAW7JKA5_9BACT</name>
<proteinExistence type="predicted"/>
<reference evidence="1" key="2">
    <citation type="submission" date="2023-08" db="EMBL/GenBank/DDBJ databases">
        <title>Identification and characterization of horizontal gene transfer across gut microbiota members of farm animals based on homology search.</title>
        <authorList>
            <person name="Schwarzerova J."/>
            <person name="Nykrynova M."/>
            <person name="Jureckova K."/>
            <person name="Cejkova D."/>
            <person name="Rychlik I."/>
        </authorList>
    </citation>
    <scope>NUCLEOTIDE SEQUENCE</scope>
    <source>
        <strain evidence="1">ET15</strain>
    </source>
</reference>
<dbReference type="Proteomes" id="UP001168478">
    <property type="component" value="Unassembled WGS sequence"/>
</dbReference>
<organism evidence="1 2">
    <name type="scientific">Leyella lascolaii</name>
    <dbReference type="NCBI Taxonomy" id="1776379"/>
    <lineage>
        <taxon>Bacteria</taxon>
        <taxon>Pseudomonadati</taxon>
        <taxon>Bacteroidota</taxon>
        <taxon>Bacteroidia</taxon>
        <taxon>Bacteroidales</taxon>
        <taxon>Prevotellaceae</taxon>
        <taxon>Leyella</taxon>
    </lineage>
</organism>
<dbReference type="EMBL" id="JAUEIF010000005">
    <property type="protein sequence ID" value="MDN0025312.1"/>
    <property type="molecule type" value="Genomic_DNA"/>
</dbReference>
<evidence type="ECO:0000313" key="2">
    <source>
        <dbReference type="Proteomes" id="UP001168478"/>
    </source>
</evidence>
<evidence type="ECO:0008006" key="3">
    <source>
        <dbReference type="Google" id="ProtNLM"/>
    </source>
</evidence>
<dbReference type="RefSeq" id="WP_289836525.1">
    <property type="nucleotide sequence ID" value="NZ_JAUEIF010000005.1"/>
</dbReference>